<keyword evidence="4 14" id="KW-1134">Transmembrane beta strand</keyword>
<evidence type="ECO:0000256" key="7">
    <source>
        <dbReference type="ARBA" id="ARBA00022729"/>
    </source>
</evidence>
<evidence type="ECO:0000256" key="5">
    <source>
        <dbReference type="ARBA" id="ARBA00022496"/>
    </source>
</evidence>
<evidence type="ECO:0000256" key="6">
    <source>
        <dbReference type="ARBA" id="ARBA00022692"/>
    </source>
</evidence>
<evidence type="ECO:0000256" key="4">
    <source>
        <dbReference type="ARBA" id="ARBA00022452"/>
    </source>
</evidence>
<protein>
    <submittedName>
        <fullName evidence="18">TonB-dependent siderophore receptor</fullName>
    </submittedName>
</protein>
<dbReference type="SMART" id="SM00965">
    <property type="entry name" value="STN"/>
    <property type="match status" value="1"/>
</dbReference>
<dbReference type="PANTHER" id="PTHR32552:SF68">
    <property type="entry name" value="FERRICHROME OUTER MEMBRANE TRANSPORTER_PHAGE RECEPTOR"/>
    <property type="match status" value="1"/>
</dbReference>
<keyword evidence="5" id="KW-0410">Iron transport</keyword>
<dbReference type="InterPro" id="IPR000531">
    <property type="entry name" value="Beta-barrel_TonB"/>
</dbReference>
<dbReference type="RefSeq" id="WP_174717401.1">
    <property type="nucleotide sequence ID" value="NZ_CP054569.1"/>
</dbReference>
<keyword evidence="9" id="KW-0406">Ion transport</keyword>
<dbReference type="InterPro" id="IPR039426">
    <property type="entry name" value="TonB-dep_rcpt-like"/>
</dbReference>
<evidence type="ECO:0000256" key="11">
    <source>
        <dbReference type="ARBA" id="ARBA00023136"/>
    </source>
</evidence>
<keyword evidence="11 14" id="KW-0472">Membrane</keyword>
<dbReference type="GO" id="GO:0038023">
    <property type="term" value="F:signaling receptor activity"/>
    <property type="evidence" value="ECO:0007669"/>
    <property type="project" value="InterPro"/>
</dbReference>
<dbReference type="Gene3D" id="3.55.50.30">
    <property type="match status" value="1"/>
</dbReference>
<evidence type="ECO:0000313" key="18">
    <source>
        <dbReference type="EMBL" id="QKQ51013.1"/>
    </source>
</evidence>
<dbReference type="InterPro" id="IPR011662">
    <property type="entry name" value="Secretin/TonB_short_N"/>
</dbReference>
<feature type="signal peptide" evidence="16">
    <location>
        <begin position="1"/>
        <end position="31"/>
    </location>
</feature>
<dbReference type="Gene3D" id="2.40.170.20">
    <property type="entry name" value="TonB-dependent receptor, beta-barrel domain"/>
    <property type="match status" value="1"/>
</dbReference>
<keyword evidence="7 16" id="KW-0732">Signal</keyword>
<evidence type="ECO:0000256" key="12">
    <source>
        <dbReference type="ARBA" id="ARBA00023170"/>
    </source>
</evidence>
<comment type="subcellular location">
    <subcellularLocation>
        <location evidence="1 14">Cell outer membrane</location>
        <topology evidence="1 14">Multi-pass membrane protein</topology>
    </subcellularLocation>
</comment>
<dbReference type="InterPro" id="IPR012910">
    <property type="entry name" value="Plug_dom"/>
</dbReference>
<comment type="similarity">
    <text evidence="2 14 15">Belongs to the TonB-dependent receptor family.</text>
</comment>
<dbReference type="InterPro" id="IPR037066">
    <property type="entry name" value="Plug_dom_sf"/>
</dbReference>
<keyword evidence="8" id="KW-0408">Iron</keyword>
<reference evidence="18 19" key="1">
    <citation type="submission" date="2020-05" db="EMBL/GenBank/DDBJ databases">
        <title>FDA dAtabase for Regulatory Grade micrObial Sequences (FDA-ARGOS): Supporting development and validation of Infectious Disease Dx tests.</title>
        <authorList>
            <person name="Sproer C."/>
            <person name="Gronow S."/>
            <person name="Severitt S."/>
            <person name="Schroder I."/>
            <person name="Tallon L."/>
            <person name="Sadzewicz L."/>
            <person name="Zhao X."/>
            <person name="Vavikolanu K."/>
            <person name="Mehta A."/>
            <person name="Aluvathingal J."/>
            <person name="Nadendla S."/>
            <person name="Myers T."/>
            <person name="Yan Y."/>
            <person name="Sichtig H."/>
        </authorList>
    </citation>
    <scope>NUCLEOTIDE SEQUENCE [LARGE SCALE GENOMIC DNA]</scope>
    <source>
        <strain evidence="18 19">FDAARGOS_787</strain>
    </source>
</reference>
<keyword evidence="13 14" id="KW-0998">Cell outer membrane</keyword>
<dbReference type="Pfam" id="PF00593">
    <property type="entry name" value="TonB_dep_Rec_b-barrel"/>
    <property type="match status" value="1"/>
</dbReference>
<evidence type="ECO:0000256" key="16">
    <source>
        <dbReference type="SAM" id="SignalP"/>
    </source>
</evidence>
<dbReference type="InterPro" id="IPR036942">
    <property type="entry name" value="Beta-barrel_TonB_sf"/>
</dbReference>
<evidence type="ECO:0000256" key="2">
    <source>
        <dbReference type="ARBA" id="ARBA00009810"/>
    </source>
</evidence>
<evidence type="ECO:0000256" key="8">
    <source>
        <dbReference type="ARBA" id="ARBA00023004"/>
    </source>
</evidence>
<dbReference type="Pfam" id="PF07715">
    <property type="entry name" value="Plug"/>
    <property type="match status" value="1"/>
</dbReference>
<dbReference type="CDD" id="cd01347">
    <property type="entry name" value="ligand_gated_channel"/>
    <property type="match status" value="1"/>
</dbReference>
<dbReference type="Proteomes" id="UP000509782">
    <property type="component" value="Chromosome"/>
</dbReference>
<evidence type="ECO:0000259" key="17">
    <source>
        <dbReference type="SMART" id="SM00965"/>
    </source>
</evidence>
<dbReference type="GO" id="GO:0009279">
    <property type="term" value="C:cell outer membrane"/>
    <property type="evidence" value="ECO:0007669"/>
    <property type="project" value="UniProtKB-SubCell"/>
</dbReference>
<evidence type="ECO:0000256" key="13">
    <source>
        <dbReference type="ARBA" id="ARBA00023237"/>
    </source>
</evidence>
<proteinExistence type="inferred from homology"/>
<dbReference type="InterPro" id="IPR006311">
    <property type="entry name" value="TAT_signal"/>
</dbReference>
<organism evidence="18 19">
    <name type="scientific">Achromobacter denitrificans</name>
    <name type="common">Alcaligenes denitrificans</name>
    <dbReference type="NCBI Taxonomy" id="32002"/>
    <lineage>
        <taxon>Bacteria</taxon>
        <taxon>Pseudomonadati</taxon>
        <taxon>Pseudomonadota</taxon>
        <taxon>Betaproteobacteria</taxon>
        <taxon>Burkholderiales</taxon>
        <taxon>Alcaligenaceae</taxon>
        <taxon>Achromobacter</taxon>
    </lineage>
</organism>
<evidence type="ECO:0000256" key="9">
    <source>
        <dbReference type="ARBA" id="ARBA00023065"/>
    </source>
</evidence>
<dbReference type="Gene3D" id="2.170.130.10">
    <property type="entry name" value="TonB-dependent receptor, plug domain"/>
    <property type="match status" value="1"/>
</dbReference>
<accession>A0A6N0JUU2</accession>
<evidence type="ECO:0000256" key="10">
    <source>
        <dbReference type="ARBA" id="ARBA00023077"/>
    </source>
</evidence>
<keyword evidence="12 18" id="KW-0675">Receptor</keyword>
<dbReference type="GO" id="GO:0015891">
    <property type="term" value="P:siderophore transport"/>
    <property type="evidence" value="ECO:0007669"/>
    <property type="project" value="InterPro"/>
</dbReference>
<feature type="domain" description="Secretin/TonB short N-terminal" evidence="17">
    <location>
        <begin position="65"/>
        <end position="116"/>
    </location>
</feature>
<dbReference type="PROSITE" id="PS51318">
    <property type="entry name" value="TAT"/>
    <property type="match status" value="1"/>
</dbReference>
<evidence type="ECO:0000313" key="19">
    <source>
        <dbReference type="Proteomes" id="UP000509782"/>
    </source>
</evidence>
<keyword evidence="3 14" id="KW-0813">Transport</keyword>
<evidence type="ECO:0000256" key="3">
    <source>
        <dbReference type="ARBA" id="ARBA00022448"/>
    </source>
</evidence>
<dbReference type="FunFam" id="2.40.170.20:FF:000005">
    <property type="entry name" value="TonB-dependent siderophore receptor"/>
    <property type="match status" value="1"/>
</dbReference>
<dbReference type="InterPro" id="IPR010105">
    <property type="entry name" value="TonB_sidphr_rcpt"/>
</dbReference>
<keyword evidence="10 15" id="KW-0798">TonB box</keyword>
<keyword evidence="6 14" id="KW-0812">Transmembrane</keyword>
<sequence>MSSRIPPRRARRSSLALRGAMAFALPLAGLAAPAGAQAPAGAVSVDIAGGPLGAALAAYAANAGVLLSFDPALTRGLQTPGLRGTYPFEDGLQRLLAGTGLAPQRRADGGYTLRPAPQGTTTLPAVTVHGAAETAWGPVNGYVARRSATGTKTDTPLIETPQSISVVSREQIEDTGATTLGEALRYTPGILSQEGNDRTTDGFVMRGFQISGYGGVYRDGMKYMANIYDGTQEPYGMERVEVLRGAASVLYGQASPGGLVNVTSKLPTAEPLHELRASLGTHSRAELATDHGGRLSEDGAWTYRLTALVRDSDTMVDYVPDDREYIAPALRWQPSAATSLTLLGTYQRTRSAYVYGLPVVGSLEDSSQGRIPTRRFTGEPDYDKSETRYYDLGYRFEHAFNDALTVRQNLRYFSSRNDLPSVNLDGYVPGTGDTVIQRGAQDRVDDSDNFVVDTQLQAKALTGPLAHTLLAGVDYSHRRHRSERYNRSLAPLNLYHPVYGAEPGVRVPAFNSSATSDDRIGVYLQDQMKIADKWVVLLGGRYDWSTERTRALFFDAKEKTDSEAFTGRAGLVYLADNGLAPFVSFSQSFEPTSGVDRGGSPFKPTRGEQYEVGLRYQPAGSDTLISASVYQLTQKNVLTPDPLFPTDYQVQTGEVRSRGFELEARTAVGAHGRIIASYAYTDAETTRSNDPAQVGQRRGMTPRNTVSLWGDYRLAALGMPQLRVGAGVRYIDSTLGLFNTAVEVPSYTIVDAMMSYDAGPWQFTVNANNLTDRIYVASYSYGAFYGPRRSVVASLAYRW</sequence>
<evidence type="ECO:0000256" key="1">
    <source>
        <dbReference type="ARBA" id="ARBA00004571"/>
    </source>
</evidence>
<dbReference type="PROSITE" id="PS52016">
    <property type="entry name" value="TONB_DEPENDENT_REC_3"/>
    <property type="match status" value="1"/>
</dbReference>
<evidence type="ECO:0000256" key="14">
    <source>
        <dbReference type="PROSITE-ProRule" id="PRU01360"/>
    </source>
</evidence>
<dbReference type="AlphaFoldDB" id="A0A6N0JUU2"/>
<dbReference type="PANTHER" id="PTHR32552">
    <property type="entry name" value="FERRICHROME IRON RECEPTOR-RELATED"/>
    <property type="match status" value="1"/>
</dbReference>
<dbReference type="NCBIfam" id="TIGR01783">
    <property type="entry name" value="TonB-siderophor"/>
    <property type="match status" value="1"/>
</dbReference>
<dbReference type="GO" id="GO:0015344">
    <property type="term" value="F:siderophore uptake transmembrane transporter activity"/>
    <property type="evidence" value="ECO:0007669"/>
    <property type="project" value="TreeGrafter"/>
</dbReference>
<name>A0A6N0JUU2_ACHDE</name>
<dbReference type="EMBL" id="CP054569">
    <property type="protein sequence ID" value="QKQ51013.1"/>
    <property type="molecule type" value="Genomic_DNA"/>
</dbReference>
<gene>
    <name evidence="18" type="ORF">FOC81_31535</name>
</gene>
<dbReference type="Pfam" id="PF07660">
    <property type="entry name" value="STN"/>
    <property type="match status" value="1"/>
</dbReference>
<feature type="chain" id="PRO_5026667082" evidence="16">
    <location>
        <begin position="32"/>
        <end position="799"/>
    </location>
</feature>
<dbReference type="FunFam" id="2.170.130.10:FF:000001">
    <property type="entry name" value="Catecholate siderophore TonB-dependent receptor"/>
    <property type="match status" value="1"/>
</dbReference>
<dbReference type="SUPFAM" id="SSF56935">
    <property type="entry name" value="Porins"/>
    <property type="match status" value="1"/>
</dbReference>
<evidence type="ECO:0000256" key="15">
    <source>
        <dbReference type="RuleBase" id="RU003357"/>
    </source>
</evidence>